<reference evidence="3 4" key="1">
    <citation type="journal article" date="2018" name="Sci. Rep.">
        <title>Raphidocelis subcapitata (=Pseudokirchneriella subcapitata) provides an insight into genome evolution and environmental adaptations in the Sphaeropleales.</title>
        <authorList>
            <person name="Suzuki S."/>
            <person name="Yamaguchi H."/>
            <person name="Nakajima N."/>
            <person name="Kawachi M."/>
        </authorList>
    </citation>
    <scope>NUCLEOTIDE SEQUENCE [LARGE SCALE GENOMIC DNA]</scope>
    <source>
        <strain evidence="3 4">NIES-35</strain>
    </source>
</reference>
<comment type="caution">
    <text evidence="3">The sequence shown here is derived from an EMBL/GenBank/DDBJ whole genome shotgun (WGS) entry which is preliminary data.</text>
</comment>
<dbReference type="SUPFAM" id="SSF52833">
    <property type="entry name" value="Thioredoxin-like"/>
    <property type="match status" value="1"/>
</dbReference>
<proteinExistence type="inferred from homology"/>
<evidence type="ECO:0000313" key="4">
    <source>
        <dbReference type="Proteomes" id="UP000247498"/>
    </source>
</evidence>
<dbReference type="FunCoup" id="A0A2V0NUX9">
    <property type="interactions" value="1281"/>
</dbReference>
<gene>
    <name evidence="3" type="ORF">Rsub_04184</name>
</gene>
<dbReference type="InterPro" id="IPR045108">
    <property type="entry name" value="TXNDC17-like"/>
</dbReference>
<dbReference type="Gene3D" id="3.40.30.10">
    <property type="entry name" value="Glutaredoxin"/>
    <property type="match status" value="1"/>
</dbReference>
<evidence type="ECO:0000259" key="2">
    <source>
        <dbReference type="Pfam" id="PF06110"/>
    </source>
</evidence>
<dbReference type="GO" id="GO:0005829">
    <property type="term" value="C:cytosol"/>
    <property type="evidence" value="ECO:0007669"/>
    <property type="project" value="TreeGrafter"/>
</dbReference>
<sequence>MAAGAHVSVPYTELDAGLAKLDALPAPRYVLFNADADPATGLPWCPDCVRACPAVKRTMADRGASLLEVGVGQRSDWKGNAAHPCRVDPRFKVGGVPTLVHWRGGGSGAGAKMGLELEDAASPQEAVGLVAKFIAETSAAQ</sequence>
<dbReference type="GO" id="GO:0047134">
    <property type="term" value="F:protein-disulfide reductase [NAD(P)H] activity"/>
    <property type="evidence" value="ECO:0007669"/>
    <property type="project" value="InterPro"/>
</dbReference>
<dbReference type="PANTHER" id="PTHR12452">
    <property type="entry name" value="42-9-9 PROTEIN-RELATED"/>
    <property type="match status" value="1"/>
</dbReference>
<evidence type="ECO:0000313" key="3">
    <source>
        <dbReference type="EMBL" id="GBF91444.1"/>
    </source>
</evidence>
<comment type="similarity">
    <text evidence="1">Belongs to the thioredoxin family.</text>
</comment>
<dbReference type="EMBL" id="BDRX01000024">
    <property type="protein sequence ID" value="GBF91444.1"/>
    <property type="molecule type" value="Genomic_DNA"/>
</dbReference>
<dbReference type="AlphaFoldDB" id="A0A2V0NUX9"/>
<keyword evidence="4" id="KW-1185">Reference proteome</keyword>
<protein>
    <recommendedName>
        <fullName evidence="2">Thioredoxin domain-containing protein</fullName>
    </recommendedName>
</protein>
<name>A0A2V0NUX9_9CHLO</name>
<dbReference type="STRING" id="307507.A0A2V0NUX9"/>
<dbReference type="InParanoid" id="A0A2V0NUX9"/>
<dbReference type="OrthoDB" id="78947at2759"/>
<dbReference type="InterPro" id="IPR010357">
    <property type="entry name" value="TXNDC17_dom"/>
</dbReference>
<dbReference type="PANTHER" id="PTHR12452:SF0">
    <property type="entry name" value="THIOREDOXIN DOMAIN-CONTAINING PROTEIN 17"/>
    <property type="match status" value="1"/>
</dbReference>
<organism evidence="3 4">
    <name type="scientific">Raphidocelis subcapitata</name>
    <dbReference type="NCBI Taxonomy" id="307507"/>
    <lineage>
        <taxon>Eukaryota</taxon>
        <taxon>Viridiplantae</taxon>
        <taxon>Chlorophyta</taxon>
        <taxon>core chlorophytes</taxon>
        <taxon>Chlorophyceae</taxon>
        <taxon>CS clade</taxon>
        <taxon>Sphaeropleales</taxon>
        <taxon>Selenastraceae</taxon>
        <taxon>Raphidocelis</taxon>
    </lineage>
</organism>
<dbReference type="InterPro" id="IPR036249">
    <property type="entry name" value="Thioredoxin-like_sf"/>
</dbReference>
<dbReference type="Proteomes" id="UP000247498">
    <property type="component" value="Unassembled WGS sequence"/>
</dbReference>
<dbReference type="Pfam" id="PF06110">
    <property type="entry name" value="TXD17-like_Trx"/>
    <property type="match status" value="1"/>
</dbReference>
<evidence type="ECO:0000256" key="1">
    <source>
        <dbReference type="ARBA" id="ARBA00008987"/>
    </source>
</evidence>
<accession>A0A2V0NUX9</accession>
<feature type="domain" description="Thioredoxin" evidence="2">
    <location>
        <begin position="12"/>
        <end position="104"/>
    </location>
</feature>